<dbReference type="InterPro" id="IPR021782">
    <property type="entry name" value="DUF3347"/>
</dbReference>
<comment type="caution">
    <text evidence="2">The sequence shown here is derived from an EMBL/GenBank/DDBJ whole genome shotgun (WGS) entry which is preliminary data.</text>
</comment>
<gene>
    <name evidence="2" type="ORF">GCM10022393_23740</name>
</gene>
<evidence type="ECO:0000259" key="1">
    <source>
        <dbReference type="Pfam" id="PF11827"/>
    </source>
</evidence>
<dbReference type="Proteomes" id="UP001500459">
    <property type="component" value="Unassembled WGS sequence"/>
</dbReference>
<dbReference type="Pfam" id="PF11827">
    <property type="entry name" value="DUF3347"/>
    <property type="match status" value="1"/>
</dbReference>
<proteinExistence type="predicted"/>
<accession>A0ABP6UMX6</accession>
<dbReference type="RefSeq" id="WP_344927650.1">
    <property type="nucleotide sequence ID" value="NZ_BAABCW010000009.1"/>
</dbReference>
<name>A0ABP6UMX6_9FLAO</name>
<protein>
    <submittedName>
        <fullName evidence="2">DUF3347 domain-containing protein</fullName>
    </submittedName>
</protein>
<evidence type="ECO:0000313" key="3">
    <source>
        <dbReference type="Proteomes" id="UP001500459"/>
    </source>
</evidence>
<feature type="domain" description="DUF3347" evidence="1">
    <location>
        <begin position="64"/>
        <end position="138"/>
    </location>
</feature>
<organism evidence="2 3">
    <name type="scientific">Aquimarina addita</name>
    <dbReference type="NCBI Taxonomy" id="870485"/>
    <lineage>
        <taxon>Bacteria</taxon>
        <taxon>Pseudomonadati</taxon>
        <taxon>Bacteroidota</taxon>
        <taxon>Flavobacteriia</taxon>
        <taxon>Flavobacteriales</taxon>
        <taxon>Flavobacteriaceae</taxon>
        <taxon>Aquimarina</taxon>
    </lineage>
</organism>
<sequence>MRTTIIKTAVCVIAITTLLSCGKEKKAKETTLNEMEQSVDKSIDINKTDTKSEVLFTNDTINAIYHQYLAIKAGLVNSNNEITRAEAKKMETLIPNEEKYKQLGGVTKLIALNKNIDKQRDFLVTLTEETEKLISDAAITSGEVYKQFCPMAFDGAGGYWLSDSKEVRNPYYGDKMLTCGSVEKTIK</sequence>
<reference evidence="3" key="1">
    <citation type="journal article" date="2019" name="Int. J. Syst. Evol. Microbiol.">
        <title>The Global Catalogue of Microorganisms (GCM) 10K type strain sequencing project: providing services to taxonomists for standard genome sequencing and annotation.</title>
        <authorList>
            <consortium name="The Broad Institute Genomics Platform"/>
            <consortium name="The Broad Institute Genome Sequencing Center for Infectious Disease"/>
            <person name="Wu L."/>
            <person name="Ma J."/>
        </authorList>
    </citation>
    <scope>NUCLEOTIDE SEQUENCE [LARGE SCALE GENOMIC DNA]</scope>
    <source>
        <strain evidence="3">JCM 17106</strain>
    </source>
</reference>
<dbReference type="PROSITE" id="PS51257">
    <property type="entry name" value="PROKAR_LIPOPROTEIN"/>
    <property type="match status" value="1"/>
</dbReference>
<evidence type="ECO:0000313" key="2">
    <source>
        <dbReference type="EMBL" id="GAA3509986.1"/>
    </source>
</evidence>
<keyword evidence="3" id="KW-1185">Reference proteome</keyword>
<dbReference type="EMBL" id="BAABCW010000009">
    <property type="protein sequence ID" value="GAA3509986.1"/>
    <property type="molecule type" value="Genomic_DNA"/>
</dbReference>